<evidence type="ECO:0000256" key="1">
    <source>
        <dbReference type="ARBA" id="ARBA00013160"/>
    </source>
</evidence>
<protein>
    <recommendedName>
        <fullName evidence="1 8">Tyrosine--tRNA ligase</fullName>
        <ecNumber evidence="1 8">6.1.1.1</ecNumber>
    </recommendedName>
</protein>
<evidence type="ECO:0000313" key="10">
    <source>
        <dbReference type="EMBL" id="OGG60203.1"/>
    </source>
</evidence>
<dbReference type="EMBL" id="MFLF01000009">
    <property type="protein sequence ID" value="OGG60203.1"/>
    <property type="molecule type" value="Genomic_DNA"/>
</dbReference>
<keyword evidence="2 9" id="KW-0436">Ligase</keyword>
<organism evidence="10 11">
    <name type="scientific">Candidatus Kaiserbacteria bacterium RIFCSPHIGHO2_02_FULL_50_50</name>
    <dbReference type="NCBI Taxonomy" id="1798492"/>
    <lineage>
        <taxon>Bacteria</taxon>
        <taxon>Candidatus Kaiseribacteriota</taxon>
    </lineage>
</organism>
<dbReference type="SUPFAM" id="SSF52374">
    <property type="entry name" value="Nucleotidylyl transferase"/>
    <property type="match status" value="1"/>
</dbReference>
<name>A0A1F6DFJ7_9BACT</name>
<dbReference type="STRING" id="1798492.A3C89_02320"/>
<dbReference type="GO" id="GO:0004831">
    <property type="term" value="F:tyrosine-tRNA ligase activity"/>
    <property type="evidence" value="ECO:0007669"/>
    <property type="project" value="UniProtKB-UniRule"/>
</dbReference>
<dbReference type="Gene3D" id="1.10.240.10">
    <property type="entry name" value="Tyrosyl-Transfer RNA Synthetase"/>
    <property type="match status" value="1"/>
</dbReference>
<dbReference type="InterPro" id="IPR002307">
    <property type="entry name" value="Tyr-tRNA-ligase"/>
</dbReference>
<evidence type="ECO:0000256" key="3">
    <source>
        <dbReference type="ARBA" id="ARBA00022741"/>
    </source>
</evidence>
<keyword evidence="6 9" id="KW-0030">Aminoacyl-tRNA synthetase</keyword>
<dbReference type="InterPro" id="IPR014729">
    <property type="entry name" value="Rossmann-like_a/b/a_fold"/>
</dbReference>
<evidence type="ECO:0000256" key="8">
    <source>
        <dbReference type="NCBIfam" id="TIGR00234"/>
    </source>
</evidence>
<dbReference type="PANTHER" id="PTHR11766:SF1">
    <property type="entry name" value="TYROSINE--TRNA LIGASE"/>
    <property type="match status" value="1"/>
</dbReference>
<dbReference type="InterPro" id="IPR024088">
    <property type="entry name" value="Tyr-tRNA-ligase_bac-type"/>
</dbReference>
<proteinExistence type="inferred from homology"/>
<sequence length="389" mass="43656">MTDVHKVDAVLSRGVSEVIGRDELRKRMLAGETLRIKLGIDPTSKNVHVGRSIPLLKLRDFQELGHQIVLIIGDATGVIGDTSDKTAERPMLDQATIDENKEAYFAQIGKLLDMEKVEFRYNSDWLNKLSFKEIGELANLFSVAEFTARENIKKRLDEGKRVSLREMLYPLMQGYDSVAIKADVEIGGSDQRFNNLAGRTMQPHFGQSPQAIVLGPIVNGTDGQKMSSSRGNVIALTMEREEMYGKVMSMHDDDIVTYLTVCTRIPLEEVAELSQELSQGVNPRDIKMRLAYELVKMYHSAEAADKAQQAFIYTFQKGGVPEEVEEITAPYIDALLAKEIVKSKSELRTLLMAGGVRNPETNEKYEAFPETVEEPTVIKIGKRRFVKLI</sequence>
<dbReference type="PRINTS" id="PR01040">
    <property type="entry name" value="TRNASYNTHTYR"/>
</dbReference>
<evidence type="ECO:0000256" key="7">
    <source>
        <dbReference type="ARBA" id="ARBA00048248"/>
    </source>
</evidence>
<gene>
    <name evidence="10" type="ORF">A3C89_02320</name>
</gene>
<dbReference type="GO" id="GO:0003723">
    <property type="term" value="F:RNA binding"/>
    <property type="evidence" value="ECO:0007669"/>
    <property type="project" value="InterPro"/>
</dbReference>
<dbReference type="Proteomes" id="UP000178794">
    <property type="component" value="Unassembled WGS sequence"/>
</dbReference>
<evidence type="ECO:0000256" key="9">
    <source>
        <dbReference type="RuleBase" id="RU363036"/>
    </source>
</evidence>
<dbReference type="Gene3D" id="3.10.290.10">
    <property type="entry name" value="RNA-binding S4 domain"/>
    <property type="match status" value="1"/>
</dbReference>
<comment type="similarity">
    <text evidence="9">Belongs to the class-I aminoacyl-tRNA synthetase family.</text>
</comment>
<dbReference type="AlphaFoldDB" id="A0A1F6DFJ7"/>
<dbReference type="Gene3D" id="3.40.50.620">
    <property type="entry name" value="HUPs"/>
    <property type="match status" value="1"/>
</dbReference>
<evidence type="ECO:0000256" key="2">
    <source>
        <dbReference type="ARBA" id="ARBA00022598"/>
    </source>
</evidence>
<dbReference type="GO" id="GO:0005524">
    <property type="term" value="F:ATP binding"/>
    <property type="evidence" value="ECO:0007669"/>
    <property type="project" value="UniProtKB-KW"/>
</dbReference>
<evidence type="ECO:0000256" key="4">
    <source>
        <dbReference type="ARBA" id="ARBA00022840"/>
    </source>
</evidence>
<dbReference type="NCBIfam" id="TIGR00234">
    <property type="entry name" value="tyrS"/>
    <property type="match status" value="1"/>
</dbReference>
<evidence type="ECO:0000313" key="11">
    <source>
        <dbReference type="Proteomes" id="UP000178794"/>
    </source>
</evidence>
<dbReference type="GO" id="GO:0006437">
    <property type="term" value="P:tyrosyl-tRNA aminoacylation"/>
    <property type="evidence" value="ECO:0007669"/>
    <property type="project" value="UniProtKB-UniRule"/>
</dbReference>
<keyword evidence="4 9" id="KW-0067">ATP-binding</keyword>
<dbReference type="CDD" id="cd00805">
    <property type="entry name" value="TyrRS_core"/>
    <property type="match status" value="1"/>
</dbReference>
<dbReference type="InterPro" id="IPR036986">
    <property type="entry name" value="S4_RNA-bd_sf"/>
</dbReference>
<dbReference type="InterPro" id="IPR002305">
    <property type="entry name" value="aa-tRNA-synth_Ic"/>
</dbReference>
<dbReference type="Pfam" id="PF00579">
    <property type="entry name" value="tRNA-synt_1b"/>
    <property type="match status" value="1"/>
</dbReference>
<keyword evidence="3 9" id="KW-0547">Nucleotide-binding</keyword>
<evidence type="ECO:0000256" key="5">
    <source>
        <dbReference type="ARBA" id="ARBA00022917"/>
    </source>
</evidence>
<comment type="catalytic activity">
    <reaction evidence="7">
        <text>tRNA(Tyr) + L-tyrosine + ATP = L-tyrosyl-tRNA(Tyr) + AMP + diphosphate + H(+)</text>
        <dbReference type="Rhea" id="RHEA:10220"/>
        <dbReference type="Rhea" id="RHEA-COMP:9706"/>
        <dbReference type="Rhea" id="RHEA-COMP:9707"/>
        <dbReference type="ChEBI" id="CHEBI:15378"/>
        <dbReference type="ChEBI" id="CHEBI:30616"/>
        <dbReference type="ChEBI" id="CHEBI:33019"/>
        <dbReference type="ChEBI" id="CHEBI:58315"/>
        <dbReference type="ChEBI" id="CHEBI:78442"/>
        <dbReference type="ChEBI" id="CHEBI:78536"/>
        <dbReference type="ChEBI" id="CHEBI:456215"/>
        <dbReference type="EC" id="6.1.1.1"/>
    </reaction>
</comment>
<dbReference type="PANTHER" id="PTHR11766">
    <property type="entry name" value="TYROSYL-TRNA SYNTHETASE"/>
    <property type="match status" value="1"/>
</dbReference>
<dbReference type="EC" id="6.1.1.1" evidence="1 8"/>
<reference evidence="10 11" key="1">
    <citation type="journal article" date="2016" name="Nat. Commun.">
        <title>Thousands of microbial genomes shed light on interconnected biogeochemical processes in an aquifer system.</title>
        <authorList>
            <person name="Anantharaman K."/>
            <person name="Brown C.T."/>
            <person name="Hug L.A."/>
            <person name="Sharon I."/>
            <person name="Castelle C.J."/>
            <person name="Probst A.J."/>
            <person name="Thomas B.C."/>
            <person name="Singh A."/>
            <person name="Wilkins M.J."/>
            <person name="Karaoz U."/>
            <person name="Brodie E.L."/>
            <person name="Williams K.H."/>
            <person name="Hubbard S.S."/>
            <person name="Banfield J.F."/>
        </authorList>
    </citation>
    <scope>NUCLEOTIDE SEQUENCE [LARGE SCALE GENOMIC DNA]</scope>
</reference>
<evidence type="ECO:0000256" key="6">
    <source>
        <dbReference type="ARBA" id="ARBA00023146"/>
    </source>
</evidence>
<keyword evidence="5 9" id="KW-0648">Protein biosynthesis</keyword>
<comment type="caution">
    <text evidence="10">The sequence shown here is derived from an EMBL/GenBank/DDBJ whole genome shotgun (WGS) entry which is preliminary data.</text>
</comment>
<accession>A0A1F6DFJ7</accession>
<dbReference type="GO" id="GO:0005829">
    <property type="term" value="C:cytosol"/>
    <property type="evidence" value="ECO:0007669"/>
    <property type="project" value="TreeGrafter"/>
</dbReference>